<name>A0A830HTS6_9CHLO</name>
<dbReference type="PROSITE" id="PS00109">
    <property type="entry name" value="PROTEIN_KINASE_TYR"/>
    <property type="match status" value="1"/>
</dbReference>
<evidence type="ECO:0000313" key="3">
    <source>
        <dbReference type="EMBL" id="GHP10093.1"/>
    </source>
</evidence>
<dbReference type="PROSITE" id="PS50011">
    <property type="entry name" value="PROTEIN_KINASE_DOM"/>
    <property type="match status" value="1"/>
</dbReference>
<dbReference type="InterPro" id="IPR011009">
    <property type="entry name" value="Kinase-like_dom_sf"/>
</dbReference>
<gene>
    <name evidence="3" type="ORF">PPROV_000882600</name>
</gene>
<dbReference type="PANTHER" id="PTHR44329">
    <property type="entry name" value="SERINE/THREONINE-PROTEIN KINASE TNNI3K-RELATED"/>
    <property type="match status" value="1"/>
</dbReference>
<dbReference type="EMBL" id="BNJQ01000027">
    <property type="protein sequence ID" value="GHP10093.1"/>
    <property type="molecule type" value="Genomic_DNA"/>
</dbReference>
<proteinExistence type="predicted"/>
<dbReference type="GO" id="GO:0004713">
    <property type="term" value="F:protein tyrosine kinase activity"/>
    <property type="evidence" value="ECO:0007669"/>
    <property type="project" value="InterPro"/>
</dbReference>
<accession>A0A830HTS6</accession>
<dbReference type="InterPro" id="IPR051681">
    <property type="entry name" value="Ser/Thr_Kinases-Pseudokinases"/>
</dbReference>
<dbReference type="SUPFAM" id="SSF56112">
    <property type="entry name" value="Protein kinase-like (PK-like)"/>
    <property type="match status" value="1"/>
</dbReference>
<protein>
    <submittedName>
        <fullName evidence="3">STYKc protein</fullName>
    </submittedName>
</protein>
<keyword evidence="4" id="KW-1185">Reference proteome</keyword>
<dbReference type="GO" id="GO:0004674">
    <property type="term" value="F:protein serine/threonine kinase activity"/>
    <property type="evidence" value="ECO:0007669"/>
    <property type="project" value="TreeGrafter"/>
</dbReference>
<dbReference type="SMART" id="SM00219">
    <property type="entry name" value="TyrKc"/>
    <property type="match status" value="1"/>
</dbReference>
<reference evidence="3" key="1">
    <citation type="submission" date="2020-10" db="EMBL/GenBank/DDBJ databases">
        <title>Unveiling of a novel bifunctional photoreceptor, Dualchrome1, isolated from a cosmopolitan green alga.</title>
        <authorList>
            <person name="Suzuki S."/>
            <person name="Kawachi M."/>
        </authorList>
    </citation>
    <scope>NUCLEOTIDE SEQUENCE</scope>
    <source>
        <strain evidence="3">NIES 2893</strain>
    </source>
</reference>
<dbReference type="InterPro" id="IPR000719">
    <property type="entry name" value="Prot_kinase_dom"/>
</dbReference>
<feature type="region of interest" description="Disordered" evidence="1">
    <location>
        <begin position="220"/>
        <end position="243"/>
    </location>
</feature>
<dbReference type="AlphaFoldDB" id="A0A830HTS6"/>
<dbReference type="Gene3D" id="1.10.510.10">
    <property type="entry name" value="Transferase(Phosphotransferase) domain 1"/>
    <property type="match status" value="1"/>
</dbReference>
<dbReference type="InterPro" id="IPR008266">
    <property type="entry name" value="Tyr_kinase_AS"/>
</dbReference>
<sequence>MSRCVLGGGLGLWACSSSSGGLGSLQTGGVVVDDVVVVVKADGGGDVASSTIIKPPPCSKLPIDMSHVELGGDSLGSGYQATVARASLKNVPIAVKYVRWEKVVQQHDDDDDDDDNTCDDSFHHHRRRRRIDEVEHNADRVKKLKHEIDMHCLVADHPNVLRFLGPGNYQDGSWFQPEDDDANEDAYSEHDMSRAPSYPVFLAMELADGRSLKELVHARGVRAASQQRQQQQQHTENSFPPPNAAVPLALALPLARDMAQSLAHLHASEPHPIVHRDVRLSNFLVVRGAGKGGRPAAKLADFGRATLLVNRTSRLRCEAPSSSSEKSEYPCHSLEETRGYIAALGVAPEVTRGESYGISADVFSLGASLFHLLTGIPHCVADDDSSYDATYYAFPLKELRKLVPTPRVVVMEGKHVSRSEIERFLRLAHKGAKQEILERLVDDVLLACLRAEIDRRPSAEDLVRVLDELLLLLV</sequence>
<dbReference type="InterPro" id="IPR020635">
    <property type="entry name" value="Tyr_kinase_cat_dom"/>
</dbReference>
<comment type="caution">
    <text evidence="3">The sequence shown here is derived from an EMBL/GenBank/DDBJ whole genome shotgun (WGS) entry which is preliminary data.</text>
</comment>
<evidence type="ECO:0000313" key="4">
    <source>
        <dbReference type="Proteomes" id="UP000660262"/>
    </source>
</evidence>
<evidence type="ECO:0000259" key="2">
    <source>
        <dbReference type="PROSITE" id="PS50011"/>
    </source>
</evidence>
<feature type="domain" description="Protein kinase" evidence="2">
    <location>
        <begin position="69"/>
        <end position="470"/>
    </location>
</feature>
<dbReference type="GO" id="GO:0005524">
    <property type="term" value="F:ATP binding"/>
    <property type="evidence" value="ECO:0007669"/>
    <property type="project" value="InterPro"/>
</dbReference>
<dbReference type="Proteomes" id="UP000660262">
    <property type="component" value="Unassembled WGS sequence"/>
</dbReference>
<organism evidence="3 4">
    <name type="scientific">Pycnococcus provasolii</name>
    <dbReference type="NCBI Taxonomy" id="41880"/>
    <lineage>
        <taxon>Eukaryota</taxon>
        <taxon>Viridiplantae</taxon>
        <taxon>Chlorophyta</taxon>
        <taxon>Pseudoscourfieldiophyceae</taxon>
        <taxon>Pseudoscourfieldiales</taxon>
        <taxon>Pycnococcaceae</taxon>
        <taxon>Pycnococcus</taxon>
    </lineage>
</organism>
<dbReference type="Pfam" id="PF00069">
    <property type="entry name" value="Pkinase"/>
    <property type="match status" value="1"/>
</dbReference>
<evidence type="ECO:0000256" key="1">
    <source>
        <dbReference type="SAM" id="MobiDB-lite"/>
    </source>
</evidence>
<dbReference type="PANTHER" id="PTHR44329:SF214">
    <property type="entry name" value="PROTEIN KINASE DOMAIN-CONTAINING PROTEIN"/>
    <property type="match status" value="1"/>
</dbReference>